<organism evidence="2 3">
    <name type="scientific">Halopseudomonas salegens</name>
    <dbReference type="NCBI Taxonomy" id="1434072"/>
    <lineage>
        <taxon>Bacteria</taxon>
        <taxon>Pseudomonadati</taxon>
        <taxon>Pseudomonadota</taxon>
        <taxon>Gammaproteobacteria</taxon>
        <taxon>Pseudomonadales</taxon>
        <taxon>Pseudomonadaceae</taxon>
        <taxon>Halopseudomonas</taxon>
    </lineage>
</organism>
<dbReference type="HAMAP" id="MF_00676">
    <property type="entry name" value="UPF0260"/>
    <property type="match status" value="1"/>
</dbReference>
<name>A0A1H2F0Y1_9GAMM</name>
<evidence type="ECO:0000256" key="1">
    <source>
        <dbReference type="HAMAP-Rule" id="MF_00676"/>
    </source>
</evidence>
<evidence type="ECO:0000313" key="3">
    <source>
        <dbReference type="Proteomes" id="UP000243924"/>
    </source>
</evidence>
<accession>A0A1H2F0Y1</accession>
<dbReference type="EMBL" id="LT629787">
    <property type="protein sequence ID" value="SDU01046.1"/>
    <property type="molecule type" value="Genomic_DNA"/>
</dbReference>
<keyword evidence="3" id="KW-1185">Reference proteome</keyword>
<dbReference type="PANTHER" id="PTHR37421">
    <property type="entry name" value="UPF0260 PROTEIN YCGN"/>
    <property type="match status" value="1"/>
</dbReference>
<evidence type="ECO:0000313" key="2">
    <source>
        <dbReference type="EMBL" id="SDU01046.1"/>
    </source>
</evidence>
<dbReference type="Pfam" id="PF03692">
    <property type="entry name" value="CxxCxxCC"/>
    <property type="match status" value="1"/>
</dbReference>
<proteinExistence type="inferred from homology"/>
<dbReference type="RefSeq" id="WP_092385100.1">
    <property type="nucleotide sequence ID" value="NZ_LT629787.1"/>
</dbReference>
<reference evidence="3" key="1">
    <citation type="submission" date="2016-10" db="EMBL/GenBank/DDBJ databases">
        <authorList>
            <person name="Varghese N."/>
            <person name="Submissions S."/>
        </authorList>
    </citation>
    <scope>NUCLEOTIDE SEQUENCE [LARGE SCALE GENOMIC DNA]</scope>
    <source>
        <strain evidence="3">CECT 8338</strain>
    </source>
</reference>
<sequence length="150" mass="17072">MADLTQPFWQRKTLDEMEPEEWEALCDGCGLCCLQKLEDEDQPGAVYYTDIACQLLDHKSCQCSDYPGRKAKVPDCVQLTPADAAEFAWLPPTCAYRLLAEGDELPFWHYLLCGDPREVHRQGISRAGRMLAESAIADDDWEERIIFRVG</sequence>
<gene>
    <name evidence="2" type="ORF">SAMN05216210_1203</name>
</gene>
<dbReference type="AlphaFoldDB" id="A0A1H2F0Y1"/>
<dbReference type="NCBIfam" id="NF003501">
    <property type="entry name" value="PRK05170.1-5"/>
    <property type="match status" value="1"/>
</dbReference>
<dbReference type="NCBIfam" id="NF003502">
    <property type="entry name" value="PRK05170.1-6"/>
    <property type="match status" value="1"/>
</dbReference>
<comment type="similarity">
    <text evidence="1">Belongs to the UPF0260 family.</text>
</comment>
<dbReference type="STRING" id="1434072.SAMN05216210_1203"/>
<dbReference type="PIRSF" id="PIRSF006173">
    <property type="entry name" value="UCP006173"/>
    <property type="match status" value="1"/>
</dbReference>
<dbReference type="InterPro" id="IPR008228">
    <property type="entry name" value="UCP006173"/>
</dbReference>
<dbReference type="InterPro" id="IPR005358">
    <property type="entry name" value="Puta_zinc/iron-chelating_dom"/>
</dbReference>
<dbReference type="OrthoDB" id="9786855at2"/>
<protein>
    <recommendedName>
        <fullName evidence="1">UPF0260 protein SAMN05216210_1203</fullName>
    </recommendedName>
</protein>
<dbReference type="NCBIfam" id="NF003507">
    <property type="entry name" value="PRK05170.2-5"/>
    <property type="match status" value="1"/>
</dbReference>
<dbReference type="PANTHER" id="PTHR37421:SF1">
    <property type="entry name" value="UPF0260 PROTEIN YCGN"/>
    <property type="match status" value="1"/>
</dbReference>
<dbReference type="Proteomes" id="UP000243924">
    <property type="component" value="Chromosome I"/>
</dbReference>